<sequence>MSSYYSHDSPRATFIPTTRKGPSAELQLIGREGIMPIGGKIKVFSKPRPPPIIDLTLFGGGMGPKRFYKREKESIPEFISSEEDQWHSAGDNIVIKVRYKGHPEPLVQWFKGEQQLQGSRRLVITADGSYSEMAIFDAQRSDGERGCHVFIREGGPSGTAGSGALRAYRSVLYTPVQRYSRF</sequence>
<proteinExistence type="predicted"/>
<keyword evidence="2" id="KW-1185">Reference proteome</keyword>
<dbReference type="Proteomes" id="UP000887572">
    <property type="component" value="Unplaced"/>
</dbReference>
<dbReference type="AlphaFoldDB" id="A0A914HE35"/>
<name>A0A914HE35_GLORO</name>
<reference evidence="3" key="1">
    <citation type="submission" date="2022-11" db="UniProtKB">
        <authorList>
            <consortium name="WormBaseParasite"/>
        </authorList>
    </citation>
    <scope>IDENTIFICATION</scope>
</reference>
<dbReference type="Pfam" id="PF07679">
    <property type="entry name" value="I-set"/>
    <property type="match status" value="1"/>
</dbReference>
<dbReference type="InterPro" id="IPR013098">
    <property type="entry name" value="Ig_I-set"/>
</dbReference>
<organism evidence="2 3">
    <name type="scientific">Globodera rostochiensis</name>
    <name type="common">Golden nematode worm</name>
    <name type="synonym">Heterodera rostochiensis</name>
    <dbReference type="NCBI Taxonomy" id="31243"/>
    <lineage>
        <taxon>Eukaryota</taxon>
        <taxon>Metazoa</taxon>
        <taxon>Ecdysozoa</taxon>
        <taxon>Nematoda</taxon>
        <taxon>Chromadorea</taxon>
        <taxon>Rhabditida</taxon>
        <taxon>Tylenchina</taxon>
        <taxon>Tylenchomorpha</taxon>
        <taxon>Tylenchoidea</taxon>
        <taxon>Heteroderidae</taxon>
        <taxon>Heteroderinae</taxon>
        <taxon>Globodera</taxon>
    </lineage>
</organism>
<evidence type="ECO:0000259" key="1">
    <source>
        <dbReference type="Pfam" id="PF07679"/>
    </source>
</evidence>
<dbReference type="InterPro" id="IPR036179">
    <property type="entry name" value="Ig-like_dom_sf"/>
</dbReference>
<dbReference type="WBParaSite" id="Gr19_v10_g1577.t1">
    <property type="protein sequence ID" value="Gr19_v10_g1577.t1"/>
    <property type="gene ID" value="Gr19_v10_g1577"/>
</dbReference>
<evidence type="ECO:0000313" key="3">
    <source>
        <dbReference type="WBParaSite" id="Gr19_v10_g1577.t1"/>
    </source>
</evidence>
<accession>A0A914HE35</accession>
<feature type="domain" description="Immunoglobulin I-set" evidence="1">
    <location>
        <begin position="76"/>
        <end position="143"/>
    </location>
</feature>
<protein>
    <submittedName>
        <fullName evidence="3">Immunoglobulin I-set domain-containing protein</fullName>
    </submittedName>
</protein>
<dbReference type="Gene3D" id="2.60.40.10">
    <property type="entry name" value="Immunoglobulins"/>
    <property type="match status" value="1"/>
</dbReference>
<evidence type="ECO:0000313" key="2">
    <source>
        <dbReference type="Proteomes" id="UP000887572"/>
    </source>
</evidence>
<dbReference type="InterPro" id="IPR013783">
    <property type="entry name" value="Ig-like_fold"/>
</dbReference>
<dbReference type="SUPFAM" id="SSF48726">
    <property type="entry name" value="Immunoglobulin"/>
    <property type="match status" value="1"/>
</dbReference>